<sequence>MNTSAIAGVKNDVSVLPNWKLGHKPQSICCRWLQKKGLRKGKNI</sequence>
<keyword evidence="2" id="KW-1185">Reference proteome</keyword>
<dbReference type="AlphaFoldDB" id="A0AAP0QH16"/>
<dbReference type="EMBL" id="JBCGBO010000007">
    <property type="protein sequence ID" value="KAK9188749.1"/>
    <property type="molecule type" value="Genomic_DNA"/>
</dbReference>
<organism evidence="1 2">
    <name type="scientific">Citrus x changshan-huyou</name>
    <dbReference type="NCBI Taxonomy" id="2935761"/>
    <lineage>
        <taxon>Eukaryota</taxon>
        <taxon>Viridiplantae</taxon>
        <taxon>Streptophyta</taxon>
        <taxon>Embryophyta</taxon>
        <taxon>Tracheophyta</taxon>
        <taxon>Spermatophyta</taxon>
        <taxon>Magnoliopsida</taxon>
        <taxon>eudicotyledons</taxon>
        <taxon>Gunneridae</taxon>
        <taxon>Pentapetalae</taxon>
        <taxon>rosids</taxon>
        <taxon>malvids</taxon>
        <taxon>Sapindales</taxon>
        <taxon>Rutaceae</taxon>
        <taxon>Aurantioideae</taxon>
        <taxon>Citrus</taxon>
    </lineage>
</organism>
<name>A0AAP0QH16_9ROSI</name>
<dbReference type="Proteomes" id="UP001428341">
    <property type="component" value="Unassembled WGS sequence"/>
</dbReference>
<accession>A0AAP0QH16</accession>
<protein>
    <submittedName>
        <fullName evidence="1">Uncharacterized protein</fullName>
    </submittedName>
</protein>
<proteinExistence type="predicted"/>
<comment type="caution">
    <text evidence="1">The sequence shown here is derived from an EMBL/GenBank/DDBJ whole genome shotgun (WGS) entry which is preliminary data.</text>
</comment>
<evidence type="ECO:0000313" key="2">
    <source>
        <dbReference type="Proteomes" id="UP001428341"/>
    </source>
</evidence>
<evidence type="ECO:0000313" key="1">
    <source>
        <dbReference type="EMBL" id="KAK9188749.1"/>
    </source>
</evidence>
<reference evidence="1 2" key="1">
    <citation type="submission" date="2024-05" db="EMBL/GenBank/DDBJ databases">
        <title>Haplotype-resolved chromosome-level genome assembly of Huyou (Citrus changshanensis).</title>
        <authorList>
            <person name="Miao C."/>
            <person name="Chen W."/>
            <person name="Wu Y."/>
            <person name="Wang L."/>
            <person name="Zhao S."/>
            <person name="Grierson D."/>
            <person name="Xu C."/>
            <person name="Chen K."/>
        </authorList>
    </citation>
    <scope>NUCLEOTIDE SEQUENCE [LARGE SCALE GENOMIC DNA]</scope>
    <source>
        <strain evidence="1">01-14</strain>
        <tissue evidence="1">Leaf</tissue>
    </source>
</reference>
<gene>
    <name evidence="1" type="ORF">WN944_020154</name>
</gene>